<dbReference type="PROSITE" id="PS50077">
    <property type="entry name" value="HEAT_REPEAT"/>
    <property type="match status" value="1"/>
</dbReference>
<dbReference type="InterPro" id="IPR021133">
    <property type="entry name" value="HEAT_type_2"/>
</dbReference>
<dbReference type="RefSeq" id="WP_148596982.1">
    <property type="nucleotide sequence ID" value="NZ_CP042997.1"/>
</dbReference>
<dbReference type="Gene3D" id="1.25.10.10">
    <property type="entry name" value="Leucine-rich Repeat Variant"/>
    <property type="match status" value="1"/>
</dbReference>
<evidence type="ECO:0000256" key="1">
    <source>
        <dbReference type="ARBA" id="ARBA00022737"/>
    </source>
</evidence>
<evidence type="ECO:0000313" key="3">
    <source>
        <dbReference type="Proteomes" id="UP000324233"/>
    </source>
</evidence>
<gene>
    <name evidence="2" type="ORF">OJF2_60150</name>
</gene>
<dbReference type="EMBL" id="CP042997">
    <property type="protein sequence ID" value="QEH37424.1"/>
    <property type="molecule type" value="Genomic_DNA"/>
</dbReference>
<reference evidence="2 3" key="1">
    <citation type="submission" date="2019-08" db="EMBL/GenBank/DDBJ databases">
        <title>Deep-cultivation of Planctomycetes and their phenomic and genomic characterization uncovers novel biology.</title>
        <authorList>
            <person name="Wiegand S."/>
            <person name="Jogler M."/>
            <person name="Boedeker C."/>
            <person name="Pinto D."/>
            <person name="Vollmers J."/>
            <person name="Rivas-Marin E."/>
            <person name="Kohn T."/>
            <person name="Peeters S.H."/>
            <person name="Heuer A."/>
            <person name="Rast P."/>
            <person name="Oberbeckmann S."/>
            <person name="Bunk B."/>
            <person name="Jeske O."/>
            <person name="Meyerdierks A."/>
            <person name="Storesund J.E."/>
            <person name="Kallscheuer N."/>
            <person name="Luecker S."/>
            <person name="Lage O.M."/>
            <person name="Pohl T."/>
            <person name="Merkel B.J."/>
            <person name="Hornburger P."/>
            <person name="Mueller R.-W."/>
            <person name="Bruemmer F."/>
            <person name="Labrenz M."/>
            <person name="Spormann A.M."/>
            <person name="Op den Camp H."/>
            <person name="Overmann J."/>
            <person name="Amann R."/>
            <person name="Jetten M.S.M."/>
            <person name="Mascher T."/>
            <person name="Medema M.H."/>
            <person name="Devos D.P."/>
            <person name="Kaster A.-K."/>
            <person name="Ovreas L."/>
            <person name="Rohde M."/>
            <person name="Galperin M.Y."/>
            <person name="Jogler C."/>
        </authorList>
    </citation>
    <scope>NUCLEOTIDE SEQUENCE [LARGE SCALE GENOMIC DNA]</scope>
    <source>
        <strain evidence="2 3">OJF2</strain>
    </source>
</reference>
<proteinExistence type="predicted"/>
<keyword evidence="3" id="KW-1185">Reference proteome</keyword>
<evidence type="ECO:0000313" key="2">
    <source>
        <dbReference type="EMBL" id="QEH37424.1"/>
    </source>
</evidence>
<keyword evidence="1" id="KW-0677">Repeat</keyword>
<dbReference type="OrthoDB" id="115545at2"/>
<dbReference type="InterPro" id="IPR016024">
    <property type="entry name" value="ARM-type_fold"/>
</dbReference>
<accession>A0A5B9WB00</accession>
<name>A0A5B9WB00_9BACT</name>
<dbReference type="InterPro" id="IPR000357">
    <property type="entry name" value="HEAT"/>
</dbReference>
<protein>
    <recommendedName>
        <fullName evidence="4">HEAT repeat protein</fullName>
    </recommendedName>
</protein>
<dbReference type="InterPro" id="IPR011989">
    <property type="entry name" value="ARM-like"/>
</dbReference>
<dbReference type="AlphaFoldDB" id="A0A5B9WB00"/>
<dbReference type="SUPFAM" id="SSF48371">
    <property type="entry name" value="ARM repeat"/>
    <property type="match status" value="1"/>
</dbReference>
<evidence type="ECO:0008006" key="4">
    <source>
        <dbReference type="Google" id="ProtNLM"/>
    </source>
</evidence>
<organism evidence="2 3">
    <name type="scientific">Aquisphaera giovannonii</name>
    <dbReference type="NCBI Taxonomy" id="406548"/>
    <lineage>
        <taxon>Bacteria</taxon>
        <taxon>Pseudomonadati</taxon>
        <taxon>Planctomycetota</taxon>
        <taxon>Planctomycetia</taxon>
        <taxon>Isosphaerales</taxon>
        <taxon>Isosphaeraceae</taxon>
        <taxon>Aquisphaera</taxon>
    </lineage>
</organism>
<sequence>MAKRPSLDDRLAELRRLRDRDPSPELTEELRKAIGDRSNLIAATAADIAGERTITELANALEAAFTRFMADPLKNDKLCRAKIAIVKALDRMEHGAEDVFLAAAKHIQREPVWGGTEDTAAPLRAAAILALTRTNAIGLMTILVESLVDPEKDVRAAAAQALGAVGSEAATLLLRLKIRVGDGEPEVLSECFSGILACDPAAGPDIVREYLASGHMPTLEAAALALGRSRLPGAYEALRERWQQPILPLPVKETLLLALGMLRLPVATDFLLDVVADEPVPVALGALTGLHIQAHDPRLRSRIEEVVARRKAPELLARFARDFSA</sequence>
<dbReference type="Proteomes" id="UP000324233">
    <property type="component" value="Chromosome"/>
</dbReference>
<dbReference type="KEGG" id="agv:OJF2_60150"/>
<dbReference type="Pfam" id="PF02985">
    <property type="entry name" value="HEAT"/>
    <property type="match status" value="1"/>
</dbReference>